<evidence type="ECO:0000256" key="10">
    <source>
        <dbReference type="ARBA" id="ARBA00024973"/>
    </source>
</evidence>
<comment type="caution">
    <text evidence="13">The sequence shown here is derived from an EMBL/GenBank/DDBJ whole genome shotgun (WGS) entry which is preliminary data.</text>
</comment>
<evidence type="ECO:0000259" key="12">
    <source>
        <dbReference type="Pfam" id="PF02687"/>
    </source>
</evidence>
<keyword evidence="8 11" id="KW-1133">Transmembrane helix</keyword>
<feature type="domain" description="ABC3 transporter permease C-terminal" evidence="12">
    <location>
        <begin position="233"/>
        <end position="345"/>
    </location>
</feature>
<evidence type="ECO:0000256" key="3">
    <source>
        <dbReference type="ARBA" id="ARBA00011131"/>
    </source>
</evidence>
<comment type="subcellular location">
    <subcellularLocation>
        <location evidence="1">Cell membrane</location>
        <topology evidence="1">Multi-pass membrane protein</topology>
    </subcellularLocation>
</comment>
<evidence type="ECO:0000256" key="5">
    <source>
        <dbReference type="ARBA" id="ARBA00022448"/>
    </source>
</evidence>
<evidence type="ECO:0000256" key="7">
    <source>
        <dbReference type="ARBA" id="ARBA00022692"/>
    </source>
</evidence>
<feature type="transmembrane region" description="Helical" evidence="11">
    <location>
        <begin position="232"/>
        <end position="254"/>
    </location>
</feature>
<evidence type="ECO:0000256" key="1">
    <source>
        <dbReference type="ARBA" id="ARBA00004651"/>
    </source>
</evidence>
<feature type="transmembrane region" description="Helical" evidence="11">
    <location>
        <begin position="311"/>
        <end position="332"/>
    </location>
</feature>
<reference evidence="13 14" key="1">
    <citation type="submission" date="2020-04" db="EMBL/GenBank/DDBJ databases">
        <title>MicrobeNet Type strains.</title>
        <authorList>
            <person name="Nicholson A.C."/>
        </authorList>
    </citation>
    <scope>NUCLEOTIDE SEQUENCE [LARGE SCALE GENOMIC DNA]</scope>
    <source>
        <strain evidence="13 14">CCUG 61472</strain>
    </source>
</reference>
<gene>
    <name evidence="13" type="ORF">HF964_08205</name>
</gene>
<keyword evidence="6" id="KW-1003">Cell membrane</keyword>
<feature type="transmembrane region" description="Helical" evidence="11">
    <location>
        <begin position="15"/>
        <end position="35"/>
    </location>
</feature>
<evidence type="ECO:0000256" key="2">
    <source>
        <dbReference type="ARBA" id="ARBA00008697"/>
    </source>
</evidence>
<keyword evidence="14" id="KW-1185">Reference proteome</keyword>
<dbReference type="Pfam" id="PF02687">
    <property type="entry name" value="FtsX"/>
    <property type="match status" value="1"/>
</dbReference>
<organism evidence="13 14">
    <name type="scientific">Periweissella fabalis</name>
    <dbReference type="NCBI Taxonomy" id="1070421"/>
    <lineage>
        <taxon>Bacteria</taxon>
        <taxon>Bacillati</taxon>
        <taxon>Bacillota</taxon>
        <taxon>Bacilli</taxon>
        <taxon>Lactobacillales</taxon>
        <taxon>Lactobacillaceae</taxon>
        <taxon>Periweissella</taxon>
    </lineage>
</organism>
<feature type="transmembrane region" description="Helical" evidence="11">
    <location>
        <begin position="283"/>
        <end position="305"/>
    </location>
</feature>
<keyword evidence="5" id="KW-0813">Transport</keyword>
<evidence type="ECO:0000313" key="13">
    <source>
        <dbReference type="EMBL" id="NKZ24775.1"/>
    </source>
</evidence>
<dbReference type="GO" id="GO:0005886">
    <property type="term" value="C:plasma membrane"/>
    <property type="evidence" value="ECO:0007669"/>
    <property type="project" value="UniProtKB-SubCell"/>
</dbReference>
<dbReference type="PANTHER" id="PTHR43738">
    <property type="entry name" value="ABC TRANSPORTER, MEMBRANE PROTEIN"/>
    <property type="match status" value="1"/>
</dbReference>
<comment type="function">
    <text evidence="10">Part of the ABC transporter complex hrt involved in hemin import. Responsible for the translocation of the substrate across the membrane.</text>
</comment>
<dbReference type="RefSeq" id="WP_168722568.1">
    <property type="nucleotide sequence ID" value="NZ_JAAXPN010000009.1"/>
</dbReference>
<evidence type="ECO:0000256" key="4">
    <source>
        <dbReference type="ARBA" id="ARBA00016962"/>
    </source>
</evidence>
<evidence type="ECO:0000256" key="8">
    <source>
        <dbReference type="ARBA" id="ARBA00022989"/>
    </source>
</evidence>
<dbReference type="InterPro" id="IPR051125">
    <property type="entry name" value="ABC-4/HrtB_transporter"/>
</dbReference>
<evidence type="ECO:0000313" key="14">
    <source>
        <dbReference type="Proteomes" id="UP000549765"/>
    </source>
</evidence>
<proteinExistence type="inferred from homology"/>
<comment type="similarity">
    <text evidence="2">Belongs to the ABC-4 integral membrane protein family. HrtB subfamily.</text>
</comment>
<dbReference type="AlphaFoldDB" id="A0A7X6N696"/>
<keyword evidence="9 11" id="KW-0472">Membrane</keyword>
<comment type="subunit">
    <text evidence="3">The complex is composed of two ATP-binding proteins (HrtA), two transmembrane proteins (HrtB) and a solute-binding protein.</text>
</comment>
<accession>A0A7X6N696</accession>
<dbReference type="EMBL" id="JAAXPN010000009">
    <property type="protein sequence ID" value="NKZ24775.1"/>
    <property type="molecule type" value="Genomic_DNA"/>
</dbReference>
<evidence type="ECO:0000256" key="11">
    <source>
        <dbReference type="SAM" id="Phobius"/>
    </source>
</evidence>
<keyword evidence="7 11" id="KW-0812">Transmembrane</keyword>
<name>A0A7X6N696_9LACO</name>
<dbReference type="Proteomes" id="UP000549765">
    <property type="component" value="Unassembled WGS sequence"/>
</dbReference>
<evidence type="ECO:0000256" key="9">
    <source>
        <dbReference type="ARBA" id="ARBA00023136"/>
    </source>
</evidence>
<sequence>MFLAIKEIKHEKLRYALITGMIMLVSYLVFILSGLSSGLQTLNSAAIDTWGANAIVLNKDAQLSLPQSVVNGPDVKRATDAGGAKLVQFGSLVKDTAGHKESVQVVGIDQKEFIYKGLKVENGTTFKADNQVVVSDNLKVDGFKLGDTIKFANTNISAKIVGFTKNANLNIAPVIYTSIANAQKITERPGVVNGVVFKDAKPNVSDLRTSKVYAINDFINALPGNSAQTMTFNFMIGFLLVIILIVITIFLYILTIQKLPNFGVLKAQGVATKYLVKNTLFQSFLIAIIGVGIAVILTTITALVLPAQVPIFISASYVAVTAILIVVMSLLGSLIPIREIVKVDPYTMIGG</sequence>
<dbReference type="PANTHER" id="PTHR43738:SF1">
    <property type="entry name" value="HEMIN TRANSPORT SYSTEM PERMEASE PROTEIN HRTB-RELATED"/>
    <property type="match status" value="1"/>
</dbReference>
<dbReference type="InterPro" id="IPR003838">
    <property type="entry name" value="ABC3_permease_C"/>
</dbReference>
<protein>
    <recommendedName>
        <fullName evidence="4">Putative hemin transport system permease protein HrtB</fullName>
    </recommendedName>
</protein>
<evidence type="ECO:0000256" key="6">
    <source>
        <dbReference type="ARBA" id="ARBA00022475"/>
    </source>
</evidence>